<dbReference type="PANTHER" id="PTHR43673:SF10">
    <property type="entry name" value="NADH DEHYDROGENASE_NAD(P)H NITROREDUCTASE XCC3605-RELATED"/>
    <property type="match status" value="1"/>
</dbReference>
<comment type="similarity">
    <text evidence="1">Belongs to the nitroreductase family.</text>
</comment>
<dbReference type="InterPro" id="IPR000415">
    <property type="entry name" value="Nitroreductase-like"/>
</dbReference>
<dbReference type="PANTHER" id="PTHR43673">
    <property type="entry name" value="NAD(P)H NITROREDUCTASE YDGI-RELATED"/>
    <property type="match status" value="1"/>
</dbReference>
<feature type="domain" description="Nitroreductase" evidence="3">
    <location>
        <begin position="70"/>
        <end position="150"/>
    </location>
</feature>
<proteinExistence type="inferred from homology"/>
<dbReference type="AlphaFoldDB" id="A0A1F2UPH5"/>
<name>A0A1F2UPH5_9ACTN</name>
<gene>
    <name evidence="4" type="ORF">A2074_06810</name>
</gene>
<dbReference type="Pfam" id="PF00881">
    <property type="entry name" value="Nitroreductase"/>
    <property type="match status" value="2"/>
</dbReference>
<dbReference type="InterPro" id="IPR029479">
    <property type="entry name" value="Nitroreductase"/>
</dbReference>
<keyword evidence="2" id="KW-0560">Oxidoreductase</keyword>
<protein>
    <recommendedName>
        <fullName evidence="3">Nitroreductase domain-containing protein</fullName>
    </recommendedName>
</protein>
<evidence type="ECO:0000259" key="3">
    <source>
        <dbReference type="Pfam" id="PF00881"/>
    </source>
</evidence>
<dbReference type="EMBL" id="MELI01000029">
    <property type="protein sequence ID" value="OFW34869.1"/>
    <property type="molecule type" value="Genomic_DNA"/>
</dbReference>
<sequence length="209" mass="22872">MDRAQGVFENIKTRRSVRKYSDKAISDTDLDLIVEAGRWAPSGANAQPWRFVILRDRALIEAVGEVCYYALFRSRHVAEANVVIVILGDPSAGSATYIQDCTIAGTNMTLMAHALGIGSCWIGAFEDDTVRKILSIPDRMKITALISFGYAAREPRVTPRLGYKDIVHLDGYATSKKSGSIKASMERAGKSGPLSVVRQILGVLLNRRG</sequence>
<feature type="domain" description="Nitroreductase" evidence="3">
    <location>
        <begin position="11"/>
        <end position="68"/>
    </location>
</feature>
<evidence type="ECO:0000256" key="1">
    <source>
        <dbReference type="ARBA" id="ARBA00007118"/>
    </source>
</evidence>
<reference evidence="4 5" key="1">
    <citation type="journal article" date="2016" name="Nat. Commun.">
        <title>Thousands of microbial genomes shed light on interconnected biogeochemical processes in an aquifer system.</title>
        <authorList>
            <person name="Anantharaman K."/>
            <person name="Brown C.T."/>
            <person name="Hug L.A."/>
            <person name="Sharon I."/>
            <person name="Castelle C.J."/>
            <person name="Probst A.J."/>
            <person name="Thomas B.C."/>
            <person name="Singh A."/>
            <person name="Wilkins M.J."/>
            <person name="Karaoz U."/>
            <person name="Brodie E.L."/>
            <person name="Williams K.H."/>
            <person name="Hubbard S.S."/>
            <person name="Banfield J.F."/>
        </authorList>
    </citation>
    <scope>NUCLEOTIDE SEQUENCE [LARGE SCALE GENOMIC DNA]</scope>
</reference>
<dbReference type="Gene3D" id="3.40.109.10">
    <property type="entry name" value="NADH Oxidase"/>
    <property type="match status" value="1"/>
</dbReference>
<dbReference type="Proteomes" id="UP000178086">
    <property type="component" value="Unassembled WGS sequence"/>
</dbReference>
<dbReference type="SUPFAM" id="SSF55469">
    <property type="entry name" value="FMN-dependent nitroreductase-like"/>
    <property type="match status" value="1"/>
</dbReference>
<evidence type="ECO:0000313" key="4">
    <source>
        <dbReference type="EMBL" id="OFW34869.1"/>
    </source>
</evidence>
<organism evidence="4 5">
    <name type="scientific">Candidatus Aquicultor primus</name>
    <dbReference type="NCBI Taxonomy" id="1797195"/>
    <lineage>
        <taxon>Bacteria</taxon>
        <taxon>Bacillati</taxon>
        <taxon>Actinomycetota</taxon>
        <taxon>Candidatus Aquicultoria</taxon>
        <taxon>Candidatus Aquicultorales</taxon>
        <taxon>Candidatus Aquicultoraceae</taxon>
        <taxon>Candidatus Aquicultor</taxon>
    </lineage>
</organism>
<dbReference type="GO" id="GO:0016491">
    <property type="term" value="F:oxidoreductase activity"/>
    <property type="evidence" value="ECO:0007669"/>
    <property type="project" value="UniProtKB-KW"/>
</dbReference>
<accession>A0A1F2UPH5</accession>
<evidence type="ECO:0000313" key="5">
    <source>
        <dbReference type="Proteomes" id="UP000178086"/>
    </source>
</evidence>
<evidence type="ECO:0000256" key="2">
    <source>
        <dbReference type="ARBA" id="ARBA00023002"/>
    </source>
</evidence>
<comment type="caution">
    <text evidence="4">The sequence shown here is derived from an EMBL/GenBank/DDBJ whole genome shotgun (WGS) entry which is preliminary data.</text>
</comment>